<name>A0A1B4XGT4_9GAMM</name>
<organism evidence="4 5">
    <name type="scientific">Sulfuricaulis limicola</name>
    <dbReference type="NCBI Taxonomy" id="1620215"/>
    <lineage>
        <taxon>Bacteria</taxon>
        <taxon>Pseudomonadati</taxon>
        <taxon>Pseudomonadota</taxon>
        <taxon>Gammaproteobacteria</taxon>
        <taxon>Acidiferrobacterales</taxon>
        <taxon>Acidiferrobacteraceae</taxon>
        <taxon>Sulfuricaulis</taxon>
    </lineage>
</organism>
<reference evidence="4 5" key="1">
    <citation type="submission" date="2015-05" db="EMBL/GenBank/DDBJ databases">
        <title>Complete genome sequence of a sulfur-oxidizing gammaproteobacterium strain HA5.</title>
        <authorList>
            <person name="Miura A."/>
            <person name="Kojima H."/>
            <person name="Fukui M."/>
        </authorList>
    </citation>
    <scope>NUCLEOTIDE SEQUENCE [LARGE SCALE GENOMIC DNA]</scope>
    <source>
        <strain evidence="4 5">HA5</strain>
    </source>
</reference>
<feature type="compositionally biased region" description="Polar residues" evidence="3">
    <location>
        <begin position="11"/>
        <end position="35"/>
    </location>
</feature>
<keyword evidence="5" id="KW-1185">Reference proteome</keyword>
<sequence>MSKIEKALNKARTSGSLRIVSPQQSSSENTSKDLSAVSNATAMIEQRSSSSEAIARMQEKTPLSRLALAHNRVIYPELGENGTVRAFREIRTKIIQKSQGNNAIIMVTSVVSGGGSSFVALNLGVAFAFDAGKTALLLDCNLKNPSLHRLMGRDDAHGLTDFMENPDIDVGDVIHPVGIERLRVIPSGGRREIPSEYFTSLKMKRLLESIKQRYRERYILIDAPPMTASADTQILADLCDFVVLVVPYGRVTHAQVDSCIKAIGDKKLVGVVFNDEPAPPDLRWLRMQLNPLTAIRSLFSR</sequence>
<dbReference type="KEGG" id="slim:SCL_1728"/>
<dbReference type="EMBL" id="AP014879">
    <property type="protein sequence ID" value="BAV34031.1"/>
    <property type="molecule type" value="Genomic_DNA"/>
</dbReference>
<evidence type="ECO:0000256" key="1">
    <source>
        <dbReference type="ARBA" id="ARBA00022741"/>
    </source>
</evidence>
<keyword evidence="2" id="KW-0067">ATP-binding</keyword>
<dbReference type="PANTHER" id="PTHR32309:SF13">
    <property type="entry name" value="FERRIC ENTEROBACTIN TRANSPORT PROTEIN FEPE"/>
    <property type="match status" value="1"/>
</dbReference>
<dbReference type="PANTHER" id="PTHR32309">
    <property type="entry name" value="TYROSINE-PROTEIN KINASE"/>
    <property type="match status" value="1"/>
</dbReference>
<dbReference type="GO" id="GO:0005886">
    <property type="term" value="C:plasma membrane"/>
    <property type="evidence" value="ECO:0007669"/>
    <property type="project" value="TreeGrafter"/>
</dbReference>
<dbReference type="SUPFAM" id="SSF52540">
    <property type="entry name" value="P-loop containing nucleoside triphosphate hydrolases"/>
    <property type="match status" value="1"/>
</dbReference>
<evidence type="ECO:0000256" key="3">
    <source>
        <dbReference type="SAM" id="MobiDB-lite"/>
    </source>
</evidence>
<dbReference type="InterPro" id="IPR027417">
    <property type="entry name" value="P-loop_NTPase"/>
</dbReference>
<keyword evidence="1" id="KW-0547">Nucleotide-binding</keyword>
<evidence type="ECO:0000256" key="2">
    <source>
        <dbReference type="ARBA" id="ARBA00022840"/>
    </source>
</evidence>
<gene>
    <name evidence="4" type="ORF">SCL_1728</name>
</gene>
<dbReference type="CDD" id="cd05387">
    <property type="entry name" value="BY-kinase"/>
    <property type="match status" value="1"/>
</dbReference>
<dbReference type="AlphaFoldDB" id="A0A1B4XGT4"/>
<dbReference type="InterPro" id="IPR050445">
    <property type="entry name" value="Bact_polysacc_biosynth/exp"/>
</dbReference>
<feature type="region of interest" description="Disordered" evidence="3">
    <location>
        <begin position="1"/>
        <end position="35"/>
    </location>
</feature>
<accession>A0A1B4XGT4</accession>
<dbReference type="Proteomes" id="UP000243180">
    <property type="component" value="Chromosome"/>
</dbReference>
<dbReference type="OrthoDB" id="9775724at2"/>
<dbReference type="RefSeq" id="WP_096360823.1">
    <property type="nucleotide sequence ID" value="NZ_AP014879.1"/>
</dbReference>
<protein>
    <submittedName>
        <fullName evidence="4">Polysaccharide biosynthesis protein</fullName>
    </submittedName>
</protein>
<dbReference type="InterPro" id="IPR005702">
    <property type="entry name" value="Wzc-like_C"/>
</dbReference>
<dbReference type="GO" id="GO:0004713">
    <property type="term" value="F:protein tyrosine kinase activity"/>
    <property type="evidence" value="ECO:0007669"/>
    <property type="project" value="TreeGrafter"/>
</dbReference>
<proteinExistence type="predicted"/>
<evidence type="ECO:0000313" key="4">
    <source>
        <dbReference type="EMBL" id="BAV34031.1"/>
    </source>
</evidence>
<dbReference type="InParanoid" id="A0A1B4XGT4"/>
<evidence type="ECO:0000313" key="5">
    <source>
        <dbReference type="Proteomes" id="UP000243180"/>
    </source>
</evidence>
<dbReference type="Gene3D" id="3.40.50.300">
    <property type="entry name" value="P-loop containing nucleotide triphosphate hydrolases"/>
    <property type="match status" value="1"/>
</dbReference>